<dbReference type="GO" id="GO:0031543">
    <property type="term" value="F:peptidyl-proline dioxygenase activity"/>
    <property type="evidence" value="ECO:0007669"/>
    <property type="project" value="TreeGrafter"/>
</dbReference>
<dbReference type="Proteomes" id="UP000541636">
    <property type="component" value="Unassembled WGS sequence"/>
</dbReference>
<keyword evidence="5" id="KW-0560">Oxidoreductase</keyword>
<evidence type="ECO:0000256" key="3">
    <source>
        <dbReference type="ARBA" id="ARBA00022896"/>
    </source>
</evidence>
<dbReference type="InterPro" id="IPR051559">
    <property type="entry name" value="HIF_prolyl_hydroxylases"/>
</dbReference>
<dbReference type="PROSITE" id="PS51471">
    <property type="entry name" value="FE2OG_OXY"/>
    <property type="match status" value="1"/>
</dbReference>
<dbReference type="Gene3D" id="2.60.120.620">
    <property type="entry name" value="q2cbj1_9rhob like domain"/>
    <property type="match status" value="1"/>
</dbReference>
<keyword evidence="6" id="KW-0408">Iron</keyword>
<dbReference type="Pfam" id="PF13640">
    <property type="entry name" value="2OG-FeII_Oxy_3"/>
    <property type="match status" value="1"/>
</dbReference>
<reference evidence="8 9" key="1">
    <citation type="journal article" date="2017" name="Int. J. Syst. Evol. Microbiol.">
        <title>Oleiagrimonas citrea sp. nov., a marine bacterium isolated from tidal flat sediment and emended description of the genus Oleiagrimonas Fang et al. 2015 and Oleiagrimonas soli.</title>
        <authorList>
            <person name="Yang S.H."/>
            <person name="Seo H.S."/>
            <person name="Seong C.N."/>
            <person name="Kwon K.K."/>
        </authorList>
    </citation>
    <scope>NUCLEOTIDE SEQUENCE [LARGE SCALE GENOMIC DNA]</scope>
    <source>
        <strain evidence="8 9">MEBiC09124</strain>
    </source>
</reference>
<evidence type="ECO:0000259" key="7">
    <source>
        <dbReference type="PROSITE" id="PS51471"/>
    </source>
</evidence>
<evidence type="ECO:0000256" key="2">
    <source>
        <dbReference type="ARBA" id="ARBA00022723"/>
    </source>
</evidence>
<accession>A0A846ZJU0</accession>
<keyword evidence="2" id="KW-0479">Metal-binding</keyword>
<dbReference type="PANTHER" id="PTHR12907">
    <property type="entry name" value="EGL NINE HOMOLOG-RELATED"/>
    <property type="match status" value="1"/>
</dbReference>
<keyword evidence="4" id="KW-0223">Dioxygenase</keyword>
<comment type="cofactor">
    <cofactor evidence="1">
        <name>L-ascorbate</name>
        <dbReference type="ChEBI" id="CHEBI:38290"/>
    </cofactor>
</comment>
<organism evidence="8 9">
    <name type="scientific">Oleiagrimonas citrea</name>
    <dbReference type="NCBI Taxonomy" id="1665687"/>
    <lineage>
        <taxon>Bacteria</taxon>
        <taxon>Pseudomonadati</taxon>
        <taxon>Pseudomonadota</taxon>
        <taxon>Gammaproteobacteria</taxon>
        <taxon>Lysobacterales</taxon>
        <taxon>Rhodanobacteraceae</taxon>
        <taxon>Oleiagrimonas</taxon>
    </lineage>
</organism>
<sequence>MGTTPSKFQPLADAIERDGWCVCDHLFDPALIDALADECRELDAQSRLKPAAVGRGDRRRLATAVRSDRTRWLDDTFSEPQSAYLARMLELRDALNRRLLLGLHELEAHYAVYPAGARYDRHRDRFRDDDARVLSAVLYLNREWTPADAGALRLYLTENEHRDILPAFGRLVLFLSAEFDHEVLAPTRPRMSIANWFRQRDVGVA</sequence>
<keyword evidence="9" id="KW-1185">Reference proteome</keyword>
<dbReference type="InterPro" id="IPR006620">
    <property type="entry name" value="Pro_4_hyd_alph"/>
</dbReference>
<feature type="domain" description="Fe2OG dioxygenase" evidence="7">
    <location>
        <begin position="102"/>
        <end position="199"/>
    </location>
</feature>
<dbReference type="SMART" id="SM00702">
    <property type="entry name" value="P4Hc"/>
    <property type="match status" value="1"/>
</dbReference>
<gene>
    <name evidence="8" type="ORF">HF690_03290</name>
</gene>
<keyword evidence="3" id="KW-0847">Vitamin C</keyword>
<dbReference type="EMBL" id="JAAZQD010000001">
    <property type="protein sequence ID" value="NKZ37977.1"/>
    <property type="molecule type" value="Genomic_DNA"/>
</dbReference>
<protein>
    <submittedName>
        <fullName evidence="8">2OG-Fe(II) oxygenase</fullName>
    </submittedName>
</protein>
<evidence type="ECO:0000313" key="8">
    <source>
        <dbReference type="EMBL" id="NKZ37977.1"/>
    </source>
</evidence>
<name>A0A846ZJU0_9GAMM</name>
<comment type="caution">
    <text evidence="8">The sequence shown here is derived from an EMBL/GenBank/DDBJ whole genome shotgun (WGS) entry which is preliminary data.</text>
</comment>
<dbReference type="GO" id="GO:0008198">
    <property type="term" value="F:ferrous iron binding"/>
    <property type="evidence" value="ECO:0007669"/>
    <property type="project" value="TreeGrafter"/>
</dbReference>
<evidence type="ECO:0000256" key="1">
    <source>
        <dbReference type="ARBA" id="ARBA00001961"/>
    </source>
</evidence>
<evidence type="ECO:0000256" key="6">
    <source>
        <dbReference type="ARBA" id="ARBA00023004"/>
    </source>
</evidence>
<dbReference type="RefSeq" id="WP_168608415.1">
    <property type="nucleotide sequence ID" value="NZ_JAAZQD010000001.1"/>
</dbReference>
<evidence type="ECO:0000256" key="5">
    <source>
        <dbReference type="ARBA" id="ARBA00023002"/>
    </source>
</evidence>
<evidence type="ECO:0000313" key="9">
    <source>
        <dbReference type="Proteomes" id="UP000541636"/>
    </source>
</evidence>
<dbReference type="InterPro" id="IPR005123">
    <property type="entry name" value="Oxoglu/Fe-dep_dioxygenase_dom"/>
</dbReference>
<dbReference type="AlphaFoldDB" id="A0A846ZJU0"/>
<dbReference type="InterPro" id="IPR044862">
    <property type="entry name" value="Pro_4_hyd_alph_FE2OG_OXY"/>
</dbReference>
<dbReference type="PANTHER" id="PTHR12907:SF26">
    <property type="entry name" value="HIF PROLYL HYDROXYLASE, ISOFORM C"/>
    <property type="match status" value="1"/>
</dbReference>
<evidence type="ECO:0000256" key="4">
    <source>
        <dbReference type="ARBA" id="ARBA00022964"/>
    </source>
</evidence>
<dbReference type="GO" id="GO:0071456">
    <property type="term" value="P:cellular response to hypoxia"/>
    <property type="evidence" value="ECO:0007669"/>
    <property type="project" value="TreeGrafter"/>
</dbReference>
<proteinExistence type="predicted"/>
<dbReference type="GO" id="GO:0031418">
    <property type="term" value="F:L-ascorbic acid binding"/>
    <property type="evidence" value="ECO:0007669"/>
    <property type="project" value="UniProtKB-KW"/>
</dbReference>